<dbReference type="VEuPathDB" id="VectorBase:HLOH_059670"/>
<dbReference type="AlphaFoldDB" id="A0A9J6FJU4"/>
<sequence>MCMNVSYRLTTVAFADHDFLTVTFETDGYRGTKGIAKPWHLWKLNESLVDEEDVVAGIKAIITQVQERGDINVIAWEELEEECKMFLVAKGQEKAALKRVRKSALVRALRSHIEAENSGPGKLLAGIRECKGHLLPILETDYKFGAMIRCRLKAQRKGCLERKKGNMLHETK</sequence>
<name>A0A9J6FJU4_HAELO</name>
<dbReference type="EMBL" id="JABSTR010000001">
    <property type="protein sequence ID" value="KAH9362688.1"/>
    <property type="molecule type" value="Genomic_DNA"/>
</dbReference>
<keyword evidence="2" id="KW-1185">Reference proteome</keyword>
<evidence type="ECO:0000313" key="2">
    <source>
        <dbReference type="Proteomes" id="UP000821853"/>
    </source>
</evidence>
<reference evidence="1 2" key="1">
    <citation type="journal article" date="2020" name="Cell">
        <title>Large-Scale Comparative Analyses of Tick Genomes Elucidate Their Genetic Diversity and Vector Capacities.</title>
        <authorList>
            <consortium name="Tick Genome and Microbiome Consortium (TIGMIC)"/>
            <person name="Jia N."/>
            <person name="Wang J."/>
            <person name="Shi W."/>
            <person name="Du L."/>
            <person name="Sun Y."/>
            <person name="Zhan W."/>
            <person name="Jiang J.F."/>
            <person name="Wang Q."/>
            <person name="Zhang B."/>
            <person name="Ji P."/>
            <person name="Bell-Sakyi L."/>
            <person name="Cui X.M."/>
            <person name="Yuan T.T."/>
            <person name="Jiang B.G."/>
            <person name="Yang W.F."/>
            <person name="Lam T.T."/>
            <person name="Chang Q.C."/>
            <person name="Ding S.J."/>
            <person name="Wang X.J."/>
            <person name="Zhu J.G."/>
            <person name="Ruan X.D."/>
            <person name="Zhao L."/>
            <person name="Wei J.T."/>
            <person name="Ye R.Z."/>
            <person name="Que T.C."/>
            <person name="Du C.H."/>
            <person name="Zhou Y.H."/>
            <person name="Cheng J.X."/>
            <person name="Dai P.F."/>
            <person name="Guo W.B."/>
            <person name="Han X.H."/>
            <person name="Huang E.J."/>
            <person name="Li L.F."/>
            <person name="Wei W."/>
            <person name="Gao Y.C."/>
            <person name="Liu J.Z."/>
            <person name="Shao H.Z."/>
            <person name="Wang X."/>
            <person name="Wang C.C."/>
            <person name="Yang T.C."/>
            <person name="Huo Q.B."/>
            <person name="Li W."/>
            <person name="Chen H.Y."/>
            <person name="Chen S.E."/>
            <person name="Zhou L.G."/>
            <person name="Ni X.B."/>
            <person name="Tian J.H."/>
            <person name="Sheng Y."/>
            <person name="Liu T."/>
            <person name="Pan Y.S."/>
            <person name="Xia L.Y."/>
            <person name="Li J."/>
            <person name="Zhao F."/>
            <person name="Cao W.C."/>
        </authorList>
    </citation>
    <scope>NUCLEOTIDE SEQUENCE [LARGE SCALE GENOMIC DNA]</scope>
    <source>
        <strain evidence="1">HaeL-2018</strain>
    </source>
</reference>
<proteinExistence type="predicted"/>
<dbReference type="Proteomes" id="UP000821853">
    <property type="component" value="Chromosome 1"/>
</dbReference>
<comment type="caution">
    <text evidence="1">The sequence shown here is derived from an EMBL/GenBank/DDBJ whole genome shotgun (WGS) entry which is preliminary data.</text>
</comment>
<evidence type="ECO:0000313" key="1">
    <source>
        <dbReference type="EMBL" id="KAH9362688.1"/>
    </source>
</evidence>
<accession>A0A9J6FJU4</accession>
<protein>
    <submittedName>
        <fullName evidence="1">Uncharacterized protein</fullName>
    </submittedName>
</protein>
<gene>
    <name evidence="1" type="ORF">HPB48_001215</name>
</gene>
<organism evidence="1 2">
    <name type="scientific">Haemaphysalis longicornis</name>
    <name type="common">Bush tick</name>
    <dbReference type="NCBI Taxonomy" id="44386"/>
    <lineage>
        <taxon>Eukaryota</taxon>
        <taxon>Metazoa</taxon>
        <taxon>Ecdysozoa</taxon>
        <taxon>Arthropoda</taxon>
        <taxon>Chelicerata</taxon>
        <taxon>Arachnida</taxon>
        <taxon>Acari</taxon>
        <taxon>Parasitiformes</taxon>
        <taxon>Ixodida</taxon>
        <taxon>Ixodoidea</taxon>
        <taxon>Ixodidae</taxon>
        <taxon>Haemaphysalinae</taxon>
        <taxon>Haemaphysalis</taxon>
    </lineage>
</organism>